<evidence type="ECO:0000313" key="2">
    <source>
        <dbReference type="EMBL" id="KAB5490126.1"/>
    </source>
</evidence>
<dbReference type="InterPro" id="IPR001466">
    <property type="entry name" value="Beta-lactam-related"/>
</dbReference>
<dbReference type="EMBL" id="VNIK02000003">
    <property type="protein sequence ID" value="KAB5490126.1"/>
    <property type="molecule type" value="Genomic_DNA"/>
</dbReference>
<proteinExistence type="predicted"/>
<dbReference type="InterPro" id="IPR050491">
    <property type="entry name" value="AmpC-like"/>
</dbReference>
<dbReference type="Proteomes" id="UP000319204">
    <property type="component" value="Unassembled WGS sequence"/>
</dbReference>
<protein>
    <submittedName>
        <fullName evidence="2">Beta-lactamase family protein</fullName>
    </submittedName>
</protein>
<dbReference type="SUPFAM" id="SSF56601">
    <property type="entry name" value="beta-lactamase/transpeptidase-like"/>
    <property type="match status" value="1"/>
</dbReference>
<dbReference type="Pfam" id="PF00144">
    <property type="entry name" value="Beta-lactamase"/>
    <property type="match status" value="1"/>
</dbReference>
<comment type="caution">
    <text evidence="2">The sequence shown here is derived from an EMBL/GenBank/DDBJ whole genome shotgun (WGS) entry which is preliminary data.</text>
</comment>
<dbReference type="Gene3D" id="3.40.710.10">
    <property type="entry name" value="DD-peptidase/beta-lactamase superfamily"/>
    <property type="match status" value="1"/>
</dbReference>
<reference evidence="2" key="1">
    <citation type="submission" date="2019-10" db="EMBL/GenBank/DDBJ databases">
        <title>Muricauda hadale sp. nov., a piezophilic bacterium isolated from hadopelagic water of the Mariana Trench.</title>
        <authorList>
            <person name="Wei Y."/>
        </authorList>
    </citation>
    <scope>NUCLEOTIDE SEQUENCE [LARGE SCALE GENOMIC DNA]</scope>
    <source>
        <strain evidence="2">MT-229</strain>
    </source>
</reference>
<dbReference type="RefSeq" id="WP_151889894.1">
    <property type="nucleotide sequence ID" value="NZ_VNIK02000003.1"/>
</dbReference>
<dbReference type="PANTHER" id="PTHR46825">
    <property type="entry name" value="D-ALANYL-D-ALANINE-CARBOXYPEPTIDASE/ENDOPEPTIDASE AMPH"/>
    <property type="match status" value="1"/>
</dbReference>
<dbReference type="InterPro" id="IPR012338">
    <property type="entry name" value="Beta-lactam/transpept-like"/>
</dbReference>
<accession>A0A5N5IY40</accession>
<name>A0A5N5IY40_9FLAO</name>
<gene>
    <name evidence="2" type="ORF">FOT42_007195</name>
</gene>
<evidence type="ECO:0000259" key="1">
    <source>
        <dbReference type="Pfam" id="PF00144"/>
    </source>
</evidence>
<organism evidence="2 3">
    <name type="scientific">Flagellimonas hadalis</name>
    <dbReference type="NCBI Taxonomy" id="2597517"/>
    <lineage>
        <taxon>Bacteria</taxon>
        <taxon>Pseudomonadati</taxon>
        <taxon>Bacteroidota</taxon>
        <taxon>Flavobacteriia</taxon>
        <taxon>Flavobacteriales</taxon>
        <taxon>Flavobacteriaceae</taxon>
        <taxon>Flagellimonas</taxon>
    </lineage>
</organism>
<dbReference type="OrthoDB" id="9793489at2"/>
<dbReference type="PANTHER" id="PTHR46825:SF8">
    <property type="entry name" value="BETA-LACTAMASE-RELATED"/>
    <property type="match status" value="1"/>
</dbReference>
<feature type="domain" description="Beta-lactamase-related" evidence="1">
    <location>
        <begin position="62"/>
        <end position="355"/>
    </location>
</feature>
<dbReference type="PROSITE" id="PS51257">
    <property type="entry name" value="PROKAR_LIPOPROTEIN"/>
    <property type="match status" value="1"/>
</dbReference>
<evidence type="ECO:0000313" key="3">
    <source>
        <dbReference type="Proteomes" id="UP000319204"/>
    </source>
</evidence>
<keyword evidence="3" id="KW-1185">Reference proteome</keyword>
<dbReference type="AlphaFoldDB" id="A0A5N5IY40"/>
<sequence length="376" mass="41844">MKRKELMAKVFVIIIIIAALLACGEDEIPKPAENGLEAGNLLLGQTDTIFSKLKDFSNGTQVSFAFIHNGNVDHYGAIRLNDTLQTIENHDKAFELGSITKVFTTTLLANYIIDSSLSLDDRINGYFDFDFNEGLDFTFLELANHTSGLPSLPSNIHALAFLTPKNPYKNYDGEKLEEYLKDKVALEYEKGTKSSYSNLGMGLLSYTLTKYSQKPFGQLLEERIFSKYGMASSTTKKEEVGNVLVKGLDDKGRPTPNWDSGALIGAGGIYSTTEDLSKFALAQFDTLNRELVLTRRKTFTENDSRDVGLGWFIIHRKNGAKWYWHNGGTGGYSTSMVLDVNTKNGVIILSNISAFHKKSRNVDQLCFSLMDTLGKE</sequence>